<keyword evidence="3" id="KW-1185">Reference proteome</keyword>
<proteinExistence type="predicted"/>
<dbReference type="STRING" id="454194.PYK22_01516"/>
<gene>
    <name evidence="2" type="ORF">PYK22_01516</name>
</gene>
<sequence>MSNQLGFAVNVDILNPGQFFACCGLLELAHRLWPGIEGHFEARGSQASFIVQAPTSDGLKCLLDHLCRCDISGLTEEEQQERRQLEERKRQNRLSDTEEERRKELGRQAREGKLYLKDPFHLTLDWWQTESEDVSPKTWAGRQEIHKIARAAQEALCEALCNNLNLSNLLDYGCVLRTPSEYAQETRGTAKPVEPFCFDARRYVHALKVGFSLDLQDAEIVAYPAVELLALIGLQRFRPVPSSERWSLEYTAWFQPLSAVVAAAVVSGAIPLAQSKKYRFRLLFRDDQKRYKAFGRASKIYSIQ</sequence>
<accession>A0A0B6WW71</accession>
<feature type="region of interest" description="Disordered" evidence="1">
    <location>
        <begin position="80"/>
        <end position="104"/>
    </location>
</feature>
<organism evidence="2 3">
    <name type="scientific">Pyrinomonas methylaliphatogenes</name>
    <dbReference type="NCBI Taxonomy" id="454194"/>
    <lineage>
        <taxon>Bacteria</taxon>
        <taxon>Pseudomonadati</taxon>
        <taxon>Acidobacteriota</taxon>
        <taxon>Blastocatellia</taxon>
        <taxon>Blastocatellales</taxon>
        <taxon>Pyrinomonadaceae</taxon>
        <taxon>Pyrinomonas</taxon>
    </lineage>
</organism>
<dbReference type="NCBIfam" id="TIGR04106">
    <property type="entry name" value="cas8c_GSU0052"/>
    <property type="match status" value="1"/>
</dbReference>
<dbReference type="AlphaFoldDB" id="A0A0B6WW71"/>
<reference evidence="2 3" key="1">
    <citation type="submission" date="2013-12" db="EMBL/GenBank/DDBJ databases">
        <authorList>
            <person name="Stott M."/>
        </authorList>
    </citation>
    <scope>NUCLEOTIDE SEQUENCE [LARGE SCALE GENOMIC DNA]</scope>
    <source>
        <strain evidence="2 3">K22</strain>
    </source>
</reference>
<evidence type="ECO:0000313" key="3">
    <source>
        <dbReference type="Proteomes" id="UP000031518"/>
    </source>
</evidence>
<dbReference type="InterPro" id="IPR026391">
    <property type="entry name" value="Cas_GSU0052"/>
</dbReference>
<evidence type="ECO:0000256" key="1">
    <source>
        <dbReference type="SAM" id="MobiDB-lite"/>
    </source>
</evidence>
<dbReference type="OrthoDB" id="129560at2"/>
<protein>
    <submittedName>
        <fullName evidence="2">CRISPR-associated protein GSU0052/csb3, Dpsyc system</fullName>
    </submittedName>
</protein>
<name>A0A0B6WW71_9BACT</name>
<dbReference type="EMBL" id="CBXV010000005">
    <property type="protein sequence ID" value="CDM65513.1"/>
    <property type="molecule type" value="Genomic_DNA"/>
</dbReference>
<evidence type="ECO:0000313" key="2">
    <source>
        <dbReference type="EMBL" id="CDM65513.1"/>
    </source>
</evidence>
<reference evidence="2 3" key="2">
    <citation type="submission" date="2015-01" db="EMBL/GenBank/DDBJ databases">
        <title>Complete genome sequence of Pyrinomonas methylaliphatogenes type strain K22T.</title>
        <authorList>
            <person name="Lee K.C.Y."/>
            <person name="Power J.F."/>
            <person name="Dunfield P.F."/>
            <person name="Morgan X.C."/>
            <person name="Huttenhower C."/>
            <person name="Stott M.B."/>
        </authorList>
    </citation>
    <scope>NUCLEOTIDE SEQUENCE [LARGE SCALE GENOMIC DNA]</scope>
    <source>
        <strain evidence="2 3">K22</strain>
    </source>
</reference>
<dbReference type="Proteomes" id="UP000031518">
    <property type="component" value="Unassembled WGS sequence"/>
</dbReference>
<dbReference type="RefSeq" id="WP_157770744.1">
    <property type="nucleotide sequence ID" value="NZ_CBXV010000005.1"/>
</dbReference>